<dbReference type="Gene3D" id="3.40.50.300">
    <property type="entry name" value="P-loop containing nucleotide triphosphate hydrolases"/>
    <property type="match status" value="1"/>
</dbReference>
<dbReference type="Pfam" id="PF13424">
    <property type="entry name" value="TPR_12"/>
    <property type="match status" value="1"/>
</dbReference>
<evidence type="ECO:0000259" key="2">
    <source>
        <dbReference type="Pfam" id="PF00931"/>
    </source>
</evidence>
<evidence type="ECO:0000313" key="4">
    <source>
        <dbReference type="Proteomes" id="UP000464178"/>
    </source>
</evidence>
<dbReference type="PANTHER" id="PTHR47691">
    <property type="entry name" value="REGULATOR-RELATED"/>
    <property type="match status" value="1"/>
</dbReference>
<evidence type="ECO:0000313" key="3">
    <source>
        <dbReference type="EMBL" id="VTR93412.1"/>
    </source>
</evidence>
<feature type="domain" description="NB-ARC" evidence="2">
    <location>
        <begin position="65"/>
        <end position="194"/>
    </location>
</feature>
<dbReference type="PANTHER" id="PTHR47691:SF3">
    <property type="entry name" value="HTH-TYPE TRANSCRIPTIONAL REGULATOR RV0890C-RELATED"/>
    <property type="match status" value="1"/>
</dbReference>
<proteinExistence type="predicted"/>
<accession>A0A6P2D1V7</accession>
<feature type="compositionally biased region" description="Polar residues" evidence="1">
    <location>
        <begin position="33"/>
        <end position="46"/>
    </location>
</feature>
<dbReference type="InterPro" id="IPR011990">
    <property type="entry name" value="TPR-like_helical_dom_sf"/>
</dbReference>
<name>A0A6P2D1V7_9BACT</name>
<dbReference type="GO" id="GO:0043531">
    <property type="term" value="F:ADP binding"/>
    <property type="evidence" value="ECO:0007669"/>
    <property type="project" value="InterPro"/>
</dbReference>
<gene>
    <name evidence="3" type="ORF">SOIL9_43020</name>
</gene>
<reference evidence="3 4" key="1">
    <citation type="submission" date="2019-05" db="EMBL/GenBank/DDBJ databases">
        <authorList>
            <consortium name="Science for Life Laboratories"/>
        </authorList>
    </citation>
    <scope>NUCLEOTIDE SEQUENCE [LARGE SCALE GENOMIC DNA]</scope>
    <source>
        <strain evidence="3">Soil9</strain>
    </source>
</reference>
<dbReference type="PRINTS" id="PR00364">
    <property type="entry name" value="DISEASERSIST"/>
</dbReference>
<dbReference type="SUPFAM" id="SSF48452">
    <property type="entry name" value="TPR-like"/>
    <property type="match status" value="1"/>
</dbReference>
<dbReference type="Proteomes" id="UP000464178">
    <property type="component" value="Chromosome"/>
</dbReference>
<sequence>MGNEQQRSGTSYEPNAVFVEPFDRALPGDGRAGTSSAAQLTPPSLGTRQFHLPAAVPDFTGREPELRQMIELLRTGGETVGVSALRGMGGVGKTTLARRAVHMVAGQFPDARIELDLQGVSDAALTPSAAMGHIIHAFHPDEKLPDPPALSDRYLTVLKDKQALILLDNAKNEEQVRPLITAPPPVRFIVTSRKALRLDGVVPIRLDVLPIGEAVGLLGTITGEKGTPEELLTVAGLCGRLPLALRVAGSFLRAYENWSVQKYITALQDESKRFELLKGATSAHDVGAVLALSARELVRENAERARRWQLLSVFPADFDAPAAAAVWDLPADGERDTAENELTALLGRSLVHYNTGTGRYSLHELMRPIARDVFAYVEGHPLRADSANRVAAAEQLFAGFYGRVLEAADDLYREGNDNVQRGLTLFDRESVNIRHGHAWARRNRNSVPVTAKLCRDYSCNGARVIDLRLNARERIDWFEEAITACQELGDRRGEGAALGNLGNSWGDRGDAKKAITFHEQHLAIAREIGDRRGEGAALGNLGIMCAVLGETQTAITFHEQHLAIAREIGYRQGEAIANWNCARSLVDLGENQAAIPFAERSLAFYESIGHPCVEKDRQTLARWRAAGALPAGTPNNTESIQPLVSTEQTAVPAAESVSRDSGCHIGTVNDERIRAWFEAVKFGPNLTQLQIFWCVGQVEREAIESAGPALGLDKLKAKLRKLNPRFHFQRLPTNPHYLCEAFENVDGCFDKEPFHTQAWSDEEREQRLRVEVNKRGDPRWMPKARRALWYVERFLTATGRLPDITLLPTNDSEMGD</sequence>
<dbReference type="Pfam" id="PF00931">
    <property type="entry name" value="NB-ARC"/>
    <property type="match status" value="1"/>
</dbReference>
<feature type="region of interest" description="Disordered" evidence="1">
    <location>
        <begin position="23"/>
        <end position="46"/>
    </location>
</feature>
<dbReference type="InterPro" id="IPR027417">
    <property type="entry name" value="P-loop_NTPase"/>
</dbReference>
<dbReference type="InterPro" id="IPR019734">
    <property type="entry name" value="TPR_rpt"/>
</dbReference>
<dbReference type="RefSeq" id="WP_162668144.1">
    <property type="nucleotide sequence ID" value="NZ_LR593886.1"/>
</dbReference>
<protein>
    <recommendedName>
        <fullName evidence="2">NB-ARC domain-containing protein</fullName>
    </recommendedName>
</protein>
<dbReference type="Gene3D" id="1.25.40.10">
    <property type="entry name" value="Tetratricopeptide repeat domain"/>
    <property type="match status" value="1"/>
</dbReference>
<dbReference type="InterPro" id="IPR002182">
    <property type="entry name" value="NB-ARC"/>
</dbReference>
<organism evidence="3 4">
    <name type="scientific">Gemmata massiliana</name>
    <dbReference type="NCBI Taxonomy" id="1210884"/>
    <lineage>
        <taxon>Bacteria</taxon>
        <taxon>Pseudomonadati</taxon>
        <taxon>Planctomycetota</taxon>
        <taxon>Planctomycetia</taxon>
        <taxon>Gemmatales</taxon>
        <taxon>Gemmataceae</taxon>
        <taxon>Gemmata</taxon>
    </lineage>
</organism>
<evidence type="ECO:0000256" key="1">
    <source>
        <dbReference type="SAM" id="MobiDB-lite"/>
    </source>
</evidence>
<dbReference type="AlphaFoldDB" id="A0A6P2D1V7"/>
<dbReference type="SMART" id="SM00028">
    <property type="entry name" value="TPR"/>
    <property type="match status" value="3"/>
</dbReference>
<dbReference type="SUPFAM" id="SSF52540">
    <property type="entry name" value="P-loop containing nucleoside triphosphate hydrolases"/>
    <property type="match status" value="1"/>
</dbReference>
<dbReference type="KEGG" id="gms:SOIL9_43020"/>
<keyword evidence="4" id="KW-1185">Reference proteome</keyword>
<dbReference type="EMBL" id="LR593886">
    <property type="protein sequence ID" value="VTR93412.1"/>
    <property type="molecule type" value="Genomic_DNA"/>
</dbReference>